<sequence length="590" mass="65562">PKLNLQRTDLTAMRPVGFTSRDLRCGLLEPVAELEMERQPHISEEMQAELENEKGQSLSVEVPHVCRQLWPILHVLAWTLFRIKVNVSMILDPDSPGGKVFYGDHLPIYLRMADGILRPAICSLSLVPFFLPFANWESQLRQASLAAWFSVAVLSSLLELLALAVPEDLQAPGAFDGVLMTFSWVSRLGLGLVTQVSLPGLRGRCFSFAWVGWVGIYGFRALARMVQLDLPAALDHFFTGLTWSLLAALTGISALALGREAVTKRRMLEGRQGRDEACARNAARSARLLWLGSALTILDAVNLVLIEGCHEIGFFTLDNALVLSTILVLLFALEVSDQVLELGYMARICGKRIAFPGKVNRSAQHCVVSFPGKYAEEWDDAVRRVQLEAGACSLACVFLTDRTSGLGVHVENPDQPGTCWCRALYGQVKAEAYRSIVDEPDSVSAEDLRFKEMDAVAMGQVFLKRDGQSDEQWKADKQAAETAAQRKCEENGGRAPWGCRWFHEWQANVHQAAALKQTLHVFYFEGKVGRGKLPWQDLSNETSVQRAREDSGLGASQAAEVAYLNKCGFHFVEHDVAEFYNFMVECRNNI</sequence>
<keyword evidence="1" id="KW-0812">Transmembrane</keyword>
<feature type="transmembrane region" description="Helical" evidence="1">
    <location>
        <begin position="237"/>
        <end position="257"/>
    </location>
</feature>
<keyword evidence="1" id="KW-1133">Transmembrane helix</keyword>
<feature type="transmembrane region" description="Helical" evidence="1">
    <location>
        <begin position="205"/>
        <end position="225"/>
    </location>
</feature>
<feature type="non-terminal residue" evidence="2">
    <location>
        <position position="1"/>
    </location>
</feature>
<reference evidence="2" key="1">
    <citation type="submission" date="2023-08" db="EMBL/GenBank/DDBJ databases">
        <authorList>
            <person name="Chen Y."/>
            <person name="Shah S."/>
            <person name="Dougan E. K."/>
            <person name="Thang M."/>
            <person name="Chan C."/>
        </authorList>
    </citation>
    <scope>NUCLEOTIDE SEQUENCE</scope>
</reference>
<dbReference type="Proteomes" id="UP001178507">
    <property type="component" value="Unassembled WGS sequence"/>
</dbReference>
<protein>
    <submittedName>
        <fullName evidence="2">Uncharacterized protein</fullName>
    </submittedName>
</protein>
<comment type="caution">
    <text evidence="2">The sequence shown here is derived from an EMBL/GenBank/DDBJ whole genome shotgun (WGS) entry which is preliminary data.</text>
</comment>
<proteinExistence type="predicted"/>
<evidence type="ECO:0000313" key="2">
    <source>
        <dbReference type="EMBL" id="CAJ1400737.1"/>
    </source>
</evidence>
<dbReference type="EMBL" id="CAUJNA010003383">
    <property type="protein sequence ID" value="CAJ1400737.1"/>
    <property type="molecule type" value="Genomic_DNA"/>
</dbReference>
<keyword evidence="3" id="KW-1185">Reference proteome</keyword>
<name>A0AA36J7Y3_9DINO</name>
<dbReference type="AlphaFoldDB" id="A0AA36J7Y3"/>
<feature type="transmembrane region" description="Helical" evidence="1">
    <location>
        <begin position="288"/>
        <end position="306"/>
    </location>
</feature>
<gene>
    <name evidence="2" type="ORF">EVOR1521_LOCUS24030</name>
</gene>
<keyword evidence="1" id="KW-0472">Membrane</keyword>
<evidence type="ECO:0000256" key="1">
    <source>
        <dbReference type="SAM" id="Phobius"/>
    </source>
</evidence>
<organism evidence="2 3">
    <name type="scientific">Effrenium voratum</name>
    <dbReference type="NCBI Taxonomy" id="2562239"/>
    <lineage>
        <taxon>Eukaryota</taxon>
        <taxon>Sar</taxon>
        <taxon>Alveolata</taxon>
        <taxon>Dinophyceae</taxon>
        <taxon>Suessiales</taxon>
        <taxon>Symbiodiniaceae</taxon>
        <taxon>Effrenium</taxon>
    </lineage>
</organism>
<feature type="transmembrane region" description="Helical" evidence="1">
    <location>
        <begin position="116"/>
        <end position="133"/>
    </location>
</feature>
<feature type="transmembrane region" description="Helical" evidence="1">
    <location>
        <begin position="177"/>
        <end position="198"/>
    </location>
</feature>
<evidence type="ECO:0000313" key="3">
    <source>
        <dbReference type="Proteomes" id="UP001178507"/>
    </source>
</evidence>
<feature type="transmembrane region" description="Helical" evidence="1">
    <location>
        <begin position="312"/>
        <end position="333"/>
    </location>
</feature>
<feature type="transmembrane region" description="Helical" evidence="1">
    <location>
        <begin position="145"/>
        <end position="165"/>
    </location>
</feature>
<accession>A0AA36J7Y3</accession>